<dbReference type="PROSITE" id="PS51674">
    <property type="entry name" value="4FE4S_WBL"/>
    <property type="match status" value="1"/>
</dbReference>
<protein>
    <recommendedName>
        <fullName evidence="1">4Fe-4S Wbl-type domain-containing protein</fullName>
    </recommendedName>
</protein>
<accession>A0ABQ5SY36</accession>
<feature type="domain" description="4Fe-4S Wbl-type" evidence="1">
    <location>
        <begin position="10"/>
        <end position="73"/>
    </location>
</feature>
<sequence length="91" mass="9797">MTPAWMNHAACTRPETRALPWTTDAIETPTVLVELMRETCDGCPVRLACESYARTSKATGGWWAGVDRAPEPVDLLDLIDTRPAAVLGGAA</sequence>
<keyword evidence="3" id="KW-1185">Reference proteome</keyword>
<evidence type="ECO:0000313" key="3">
    <source>
        <dbReference type="Proteomes" id="UP001142292"/>
    </source>
</evidence>
<dbReference type="Pfam" id="PF02467">
    <property type="entry name" value="Whib"/>
    <property type="match status" value="1"/>
</dbReference>
<reference evidence="2" key="1">
    <citation type="journal article" date="2014" name="Int. J. Syst. Evol. Microbiol.">
        <title>Complete genome of a new Firmicutes species belonging to the dominant human colonic microbiota ('Ruminococcus bicirculans') reveals two chromosomes and a selective capacity to utilize plant glucans.</title>
        <authorList>
            <consortium name="NISC Comparative Sequencing Program"/>
            <person name="Wegmann U."/>
            <person name="Louis P."/>
            <person name="Goesmann A."/>
            <person name="Henrissat B."/>
            <person name="Duncan S.H."/>
            <person name="Flint H.J."/>
        </authorList>
    </citation>
    <scope>NUCLEOTIDE SEQUENCE</scope>
    <source>
        <strain evidence="2">VKM Ac-1246</strain>
    </source>
</reference>
<proteinExistence type="predicted"/>
<organism evidence="2 3">
    <name type="scientific">Nocardioides luteus</name>
    <dbReference type="NCBI Taxonomy" id="1844"/>
    <lineage>
        <taxon>Bacteria</taxon>
        <taxon>Bacillati</taxon>
        <taxon>Actinomycetota</taxon>
        <taxon>Actinomycetes</taxon>
        <taxon>Propionibacteriales</taxon>
        <taxon>Nocardioidaceae</taxon>
        <taxon>Nocardioides</taxon>
    </lineage>
</organism>
<reference evidence="2" key="2">
    <citation type="submission" date="2023-01" db="EMBL/GenBank/DDBJ databases">
        <authorList>
            <person name="Sun Q."/>
            <person name="Evtushenko L."/>
        </authorList>
    </citation>
    <scope>NUCLEOTIDE SEQUENCE</scope>
    <source>
        <strain evidence="2">VKM Ac-1246</strain>
    </source>
</reference>
<comment type="caution">
    <text evidence="2">The sequence shown here is derived from an EMBL/GenBank/DDBJ whole genome shotgun (WGS) entry which is preliminary data.</text>
</comment>
<evidence type="ECO:0000259" key="1">
    <source>
        <dbReference type="PROSITE" id="PS51674"/>
    </source>
</evidence>
<gene>
    <name evidence="2" type="ORF">GCM10017579_27870</name>
</gene>
<evidence type="ECO:0000313" key="2">
    <source>
        <dbReference type="EMBL" id="GLJ68751.1"/>
    </source>
</evidence>
<dbReference type="RefSeq" id="WP_271188387.1">
    <property type="nucleotide sequence ID" value="NZ_BSEL01000005.1"/>
</dbReference>
<dbReference type="InterPro" id="IPR034768">
    <property type="entry name" value="4FE4S_WBL"/>
</dbReference>
<dbReference type="EMBL" id="BSEL01000005">
    <property type="protein sequence ID" value="GLJ68751.1"/>
    <property type="molecule type" value="Genomic_DNA"/>
</dbReference>
<dbReference type="Proteomes" id="UP001142292">
    <property type="component" value="Unassembled WGS sequence"/>
</dbReference>
<name>A0ABQ5SY36_9ACTN</name>